<dbReference type="EMBL" id="JACIFZ010000009">
    <property type="protein sequence ID" value="MBB4224896.1"/>
    <property type="molecule type" value="Genomic_DNA"/>
</dbReference>
<evidence type="ECO:0000256" key="2">
    <source>
        <dbReference type="SAM" id="MobiDB-lite"/>
    </source>
</evidence>
<keyword evidence="1" id="KW-0175">Coiled coil</keyword>
<evidence type="ECO:0000256" key="1">
    <source>
        <dbReference type="SAM" id="Coils"/>
    </source>
</evidence>
<evidence type="ECO:0000256" key="3">
    <source>
        <dbReference type="SAM" id="Phobius"/>
    </source>
</evidence>
<proteinExistence type="predicted"/>
<sequence length="259" mass="28624">MGNPVHAHGADTQADTPHLPSDDSLDDQIKRVQLEKLQAELRNLKGWNYELTGKVVISVLAVLLAVWSVYIGVPKAQYDALKANQEVASNLTRLNELKAETERQSRELSERNDALELRRRQLAEANDALAQAQNALLAVKPSVTGEALAKFDAAAKPVVYVQFAGELSRELIDAYRGVLRSAGFNPPRAERINRGQKNEVRYFSNTPQEAARAASVAQATREFFDSKGCPLSPPIIPRFVELPEGRQSPQEVWLIGSCK</sequence>
<keyword evidence="3" id="KW-0812">Transmembrane</keyword>
<dbReference type="RefSeq" id="WP_184641759.1">
    <property type="nucleotide sequence ID" value="NZ_JACIFZ010000009.1"/>
</dbReference>
<protein>
    <submittedName>
        <fullName evidence="4">Uncharacterized protein</fullName>
    </submittedName>
</protein>
<evidence type="ECO:0000313" key="5">
    <source>
        <dbReference type="Proteomes" id="UP000524450"/>
    </source>
</evidence>
<accession>A0A840FQN7</accession>
<feature type="transmembrane region" description="Helical" evidence="3">
    <location>
        <begin position="55"/>
        <end position="73"/>
    </location>
</feature>
<keyword evidence="3" id="KW-1133">Transmembrane helix</keyword>
<dbReference type="Proteomes" id="UP000524450">
    <property type="component" value="Unassembled WGS sequence"/>
</dbReference>
<keyword evidence="3" id="KW-0472">Membrane</keyword>
<organism evidence="4 5">
    <name type="scientific">Variovorax guangxiensis</name>
    <dbReference type="NCBI Taxonomy" id="1775474"/>
    <lineage>
        <taxon>Bacteria</taxon>
        <taxon>Pseudomonadati</taxon>
        <taxon>Pseudomonadota</taxon>
        <taxon>Betaproteobacteria</taxon>
        <taxon>Burkholderiales</taxon>
        <taxon>Comamonadaceae</taxon>
        <taxon>Variovorax</taxon>
    </lineage>
</organism>
<feature type="region of interest" description="Disordered" evidence="2">
    <location>
        <begin position="1"/>
        <end position="24"/>
    </location>
</feature>
<feature type="coiled-coil region" evidence="1">
    <location>
        <begin position="84"/>
        <end position="135"/>
    </location>
</feature>
<reference evidence="4 5" key="1">
    <citation type="submission" date="2020-08" db="EMBL/GenBank/DDBJ databases">
        <title>Genomic Encyclopedia of Type Strains, Phase IV (KMG-V): Genome sequencing to study the core and pangenomes of soil and plant-associated prokaryotes.</title>
        <authorList>
            <person name="Whitman W."/>
        </authorList>
    </citation>
    <scope>NUCLEOTIDE SEQUENCE [LARGE SCALE GENOMIC DNA]</scope>
    <source>
        <strain evidence="4 5">34/80</strain>
    </source>
</reference>
<dbReference type="AlphaFoldDB" id="A0A840FQN7"/>
<evidence type="ECO:0000313" key="4">
    <source>
        <dbReference type="EMBL" id="MBB4224896.1"/>
    </source>
</evidence>
<name>A0A840FQN7_9BURK</name>
<gene>
    <name evidence="4" type="ORF">GGD71_005705</name>
</gene>
<comment type="caution">
    <text evidence="4">The sequence shown here is derived from an EMBL/GenBank/DDBJ whole genome shotgun (WGS) entry which is preliminary data.</text>
</comment>